<accession>A0A8S5P703</accession>
<name>A0A8S5P703_9CAUD</name>
<sequence length="57" mass="6735">MRKKYKVLFEIEGSIEISARNDEEAGDIIDRMERDRLFALCDEFGCKTYPIEMEEEA</sequence>
<reference evidence="1" key="1">
    <citation type="journal article" date="2021" name="Proc. Natl. Acad. Sci. U.S.A.">
        <title>A Catalog of Tens of Thousands of Viruses from Human Metagenomes Reveals Hidden Associations with Chronic Diseases.</title>
        <authorList>
            <person name="Tisza M.J."/>
            <person name="Buck C.B."/>
        </authorList>
    </citation>
    <scope>NUCLEOTIDE SEQUENCE</scope>
    <source>
        <strain evidence="1">Ctiil21</strain>
    </source>
</reference>
<dbReference type="EMBL" id="BK015343">
    <property type="protein sequence ID" value="DAE02225.1"/>
    <property type="molecule type" value="Genomic_DNA"/>
</dbReference>
<protein>
    <submittedName>
        <fullName evidence="1">Uncharacterized protein</fullName>
    </submittedName>
</protein>
<organism evidence="1">
    <name type="scientific">Myoviridae sp. ctiil21</name>
    <dbReference type="NCBI Taxonomy" id="2825153"/>
    <lineage>
        <taxon>Viruses</taxon>
        <taxon>Duplodnaviria</taxon>
        <taxon>Heunggongvirae</taxon>
        <taxon>Uroviricota</taxon>
        <taxon>Caudoviricetes</taxon>
    </lineage>
</organism>
<proteinExistence type="predicted"/>
<evidence type="ECO:0000313" key="1">
    <source>
        <dbReference type="EMBL" id="DAE02225.1"/>
    </source>
</evidence>